<evidence type="ECO:0000313" key="2">
    <source>
        <dbReference type="Proteomes" id="UP000321735"/>
    </source>
</evidence>
<dbReference type="Proteomes" id="UP000321735">
    <property type="component" value="Chromosome"/>
</dbReference>
<sequence>MKLKNIKDEYDAIFSLGNQCFVANKLQQYNLRLYAGVIDWMISFSLLHVIKLLQNQFKDFMKKENMIFTGYHAYGKKLLLKDIKYEIDSAHDFLVTENTPTDLKTYAEFKTILDRRIQRFLTKLNTCQKILFVRIGGTYEEAKQLEIVLSKMIQSEFRVLLINKIDKYEIVEYDWDLLYTCSVGIPMDGNQNHEIWDQLLKGISHSNI</sequence>
<dbReference type="RefSeq" id="WP_208743015.1">
    <property type="nucleotide sequence ID" value="NZ_CP031778.1"/>
</dbReference>
<dbReference type="Pfam" id="PF08795">
    <property type="entry name" value="DUF1796"/>
    <property type="match status" value="1"/>
</dbReference>
<proteinExistence type="predicted"/>
<accession>A0A9X7M1S0</accession>
<gene>
    <name evidence="1" type="ORF">D0437_31345</name>
</gene>
<dbReference type="InterPro" id="IPR014903">
    <property type="entry name" value="DUF1796"/>
</dbReference>
<reference evidence="1 2" key="1">
    <citation type="journal article" date="2019" name="Ecotoxicol. Environ. Saf.">
        <title>Microbial characterization of heavy metal resistant bacterial strains isolated from an electroplating wastewater treatment plant.</title>
        <authorList>
            <person name="Cai X."/>
            <person name="Zheng X."/>
            <person name="Zhang D."/>
            <person name="Iqbal W."/>
            <person name="Liu C."/>
            <person name="Yang B."/>
            <person name="Zhao X."/>
            <person name="Lu X."/>
            <person name="Mao Y."/>
        </authorList>
    </citation>
    <scope>NUCLEOTIDE SEQUENCE [LARGE SCALE GENOMIC DNA]</scope>
    <source>
        <strain evidence="1 2">Co1-1</strain>
    </source>
</reference>
<protein>
    <submittedName>
        <fullName evidence="1">Peptidase</fullName>
    </submittedName>
</protein>
<dbReference type="EMBL" id="CP031778">
    <property type="protein sequence ID" value="QDZ77205.1"/>
    <property type="molecule type" value="Genomic_DNA"/>
</dbReference>
<organism evidence="1 2">
    <name type="scientific">Bacillus cereus</name>
    <dbReference type="NCBI Taxonomy" id="1396"/>
    <lineage>
        <taxon>Bacteria</taxon>
        <taxon>Bacillati</taxon>
        <taxon>Bacillota</taxon>
        <taxon>Bacilli</taxon>
        <taxon>Bacillales</taxon>
        <taxon>Bacillaceae</taxon>
        <taxon>Bacillus</taxon>
        <taxon>Bacillus cereus group</taxon>
    </lineage>
</organism>
<name>A0A9X7M1S0_BACCE</name>
<evidence type="ECO:0000313" key="1">
    <source>
        <dbReference type="EMBL" id="QDZ77205.1"/>
    </source>
</evidence>
<dbReference type="AlphaFoldDB" id="A0A9X7M1S0"/>